<sequence length="212" mass="22837">MSFLLTGLSLLAAAQAAVTSVEVKGGCSKLPGYSSSTGIAGPWIFTADHCHKIDSSNGACSIEGFGSTSQNFGDDRGYMGIVTENTMAKTPIRCNGHTDAFESRVEYKGSVGWVPVNVTDMPYSAQLMWGLGEYSRPLQAYELYEDDKKMDGFYLGAHNVTTWALSDVSSGGDPAYWQMRLLGPNSADPTTGKPLYDGETIKSYIRIDGIQV</sequence>
<dbReference type="EMBL" id="JAPQKO010000003">
    <property type="protein sequence ID" value="KAJ5171922.1"/>
    <property type="molecule type" value="Genomic_DNA"/>
</dbReference>
<dbReference type="OrthoDB" id="3545468at2759"/>
<evidence type="ECO:0000256" key="1">
    <source>
        <dbReference type="SAM" id="SignalP"/>
    </source>
</evidence>
<evidence type="ECO:0000313" key="3">
    <source>
        <dbReference type="Proteomes" id="UP001146351"/>
    </source>
</evidence>
<reference evidence="2" key="1">
    <citation type="submission" date="2022-11" db="EMBL/GenBank/DDBJ databases">
        <authorList>
            <person name="Petersen C."/>
        </authorList>
    </citation>
    <scope>NUCLEOTIDE SEQUENCE</scope>
    <source>
        <strain evidence="2">IBT 21917</strain>
    </source>
</reference>
<protein>
    <submittedName>
        <fullName evidence="2">Uncharacterized protein</fullName>
    </submittedName>
</protein>
<reference evidence="2" key="2">
    <citation type="journal article" date="2023" name="IMA Fungus">
        <title>Comparative genomic study of the Penicillium genus elucidates a diverse pangenome and 15 lateral gene transfer events.</title>
        <authorList>
            <person name="Petersen C."/>
            <person name="Sorensen T."/>
            <person name="Nielsen M.R."/>
            <person name="Sondergaard T.E."/>
            <person name="Sorensen J.L."/>
            <person name="Fitzpatrick D.A."/>
            <person name="Frisvad J.C."/>
            <person name="Nielsen K.L."/>
        </authorList>
    </citation>
    <scope>NUCLEOTIDE SEQUENCE</scope>
    <source>
        <strain evidence="2">IBT 21917</strain>
    </source>
</reference>
<comment type="caution">
    <text evidence="2">The sequence shown here is derived from an EMBL/GenBank/DDBJ whole genome shotgun (WGS) entry which is preliminary data.</text>
</comment>
<keyword evidence="1" id="KW-0732">Signal</keyword>
<dbReference type="AlphaFoldDB" id="A0A9W9IBP8"/>
<dbReference type="Proteomes" id="UP001146351">
    <property type="component" value="Unassembled WGS sequence"/>
</dbReference>
<name>A0A9W9IBP8_9EURO</name>
<feature type="signal peptide" evidence="1">
    <location>
        <begin position="1"/>
        <end position="16"/>
    </location>
</feature>
<feature type="chain" id="PRO_5040782302" evidence="1">
    <location>
        <begin position="17"/>
        <end position="212"/>
    </location>
</feature>
<accession>A0A9W9IBP8</accession>
<organism evidence="2 3">
    <name type="scientific">Penicillium capsulatum</name>
    <dbReference type="NCBI Taxonomy" id="69766"/>
    <lineage>
        <taxon>Eukaryota</taxon>
        <taxon>Fungi</taxon>
        <taxon>Dikarya</taxon>
        <taxon>Ascomycota</taxon>
        <taxon>Pezizomycotina</taxon>
        <taxon>Eurotiomycetes</taxon>
        <taxon>Eurotiomycetidae</taxon>
        <taxon>Eurotiales</taxon>
        <taxon>Aspergillaceae</taxon>
        <taxon>Penicillium</taxon>
    </lineage>
</organism>
<proteinExistence type="predicted"/>
<keyword evidence="3" id="KW-1185">Reference proteome</keyword>
<gene>
    <name evidence="2" type="ORF">N7492_004515</name>
</gene>
<evidence type="ECO:0000313" key="2">
    <source>
        <dbReference type="EMBL" id="KAJ5171922.1"/>
    </source>
</evidence>